<accession>A0A0W8I0X8</accession>
<feature type="transmembrane region" description="Helical" evidence="1">
    <location>
        <begin position="6"/>
        <end position="26"/>
    </location>
</feature>
<proteinExistence type="predicted"/>
<organism evidence="2 3">
    <name type="scientific">Serinicoccus chungangensis</name>
    <dbReference type="NCBI Taxonomy" id="767452"/>
    <lineage>
        <taxon>Bacteria</taxon>
        <taxon>Bacillati</taxon>
        <taxon>Actinomycetota</taxon>
        <taxon>Actinomycetes</taxon>
        <taxon>Micrococcales</taxon>
        <taxon>Ornithinimicrobiaceae</taxon>
        <taxon>Serinicoccus</taxon>
    </lineage>
</organism>
<dbReference type="AlphaFoldDB" id="A0A0W8I0X8"/>
<dbReference type="OrthoDB" id="3366858at2"/>
<evidence type="ECO:0000313" key="3">
    <source>
        <dbReference type="Proteomes" id="UP000054837"/>
    </source>
</evidence>
<dbReference type="InterPro" id="IPR025324">
    <property type="entry name" value="DUF4230"/>
</dbReference>
<dbReference type="Pfam" id="PF14014">
    <property type="entry name" value="DUF4230"/>
    <property type="match status" value="1"/>
</dbReference>
<name>A0A0W8I0X8_9MICO</name>
<keyword evidence="3" id="KW-1185">Reference proteome</keyword>
<evidence type="ECO:0000313" key="2">
    <source>
        <dbReference type="EMBL" id="KUG51059.1"/>
    </source>
</evidence>
<gene>
    <name evidence="2" type="ORF">AVL62_12450</name>
</gene>
<keyword evidence="1" id="KW-1133">Transmembrane helix</keyword>
<dbReference type="Proteomes" id="UP000054837">
    <property type="component" value="Unassembled WGS sequence"/>
</dbReference>
<dbReference type="RefSeq" id="WP_058892604.1">
    <property type="nucleotide sequence ID" value="NZ_LQBL01000033.1"/>
</dbReference>
<dbReference type="EMBL" id="LQBL01000033">
    <property type="protein sequence ID" value="KUG51059.1"/>
    <property type="molecule type" value="Genomic_DNA"/>
</dbReference>
<comment type="caution">
    <text evidence="2">The sequence shown here is derived from an EMBL/GenBank/DDBJ whole genome shotgun (WGS) entry which is preliminary data.</text>
</comment>
<reference evidence="2 3" key="1">
    <citation type="submission" date="2015-12" db="EMBL/GenBank/DDBJ databases">
        <title>Serinicoccus chungangenesis strain CD08_5 genome sequencing and assembly.</title>
        <authorList>
            <person name="Chander A.M."/>
            <person name="Kaur G."/>
            <person name="Nair G.R."/>
            <person name="Dhawan D.K."/>
            <person name="Kochhar R.K."/>
            <person name="Mayilraj S."/>
            <person name="Bhadada S.K."/>
        </authorList>
    </citation>
    <scope>NUCLEOTIDE SEQUENCE [LARGE SCALE GENOMIC DNA]</scope>
    <source>
        <strain evidence="2 3">CD08_5</strain>
    </source>
</reference>
<protein>
    <recommendedName>
        <fullName evidence="4">DUF4230 domain-containing protein</fullName>
    </recommendedName>
</protein>
<sequence length="207" mass="22239">MLGRVVGVVLMVPVVLLAVVGGFSLLTDWRPSLNPFAEEEVDRTGPSVLESLTEISEFHAASAYYETVVDLERDTRFVPDWISGERVLYVGKGDVDAIVDFSELDSRRVQVAEEDGAVTVRLPPPTVGEPTLDLEASYVVSVDRGIANRFRGSDLEQEAQRTAVAQMSSAASEGGPLVDLAESNTVAMLEGLLDALGHSDVTVTFEG</sequence>
<keyword evidence="1" id="KW-0472">Membrane</keyword>
<evidence type="ECO:0008006" key="4">
    <source>
        <dbReference type="Google" id="ProtNLM"/>
    </source>
</evidence>
<keyword evidence="1" id="KW-0812">Transmembrane</keyword>
<evidence type="ECO:0000256" key="1">
    <source>
        <dbReference type="SAM" id="Phobius"/>
    </source>
</evidence>
<dbReference type="STRING" id="767452.AVL62_12450"/>